<evidence type="ECO:0000313" key="3">
    <source>
        <dbReference type="EMBL" id="RVU94931.1"/>
    </source>
</evidence>
<reference evidence="3 4" key="1">
    <citation type="submission" date="2018-12" db="EMBL/GenBank/DDBJ databases">
        <title>A novel vanA-carrying plasmid in a clinical isolate of Enterococcus avium.</title>
        <authorList>
            <person name="Bernasconi O.J."/>
            <person name="Luzzaro F."/>
            <person name="Endimiani A."/>
        </authorList>
    </citation>
    <scope>NUCLEOTIDE SEQUENCE [LARGE SCALE GENOMIC DNA]</scope>
    <source>
        <strain evidence="3 4">LC0559/18</strain>
    </source>
</reference>
<name>A0A437UMW7_ENTAV</name>
<evidence type="ECO:0000313" key="1">
    <source>
        <dbReference type="EMBL" id="MDT2403289.1"/>
    </source>
</evidence>
<sequence>MNTYVKVQQAETQEHFIVSLHFSEDQLRLVRNRGFKRPIIENLQKSKIKHLLINEMLGCPIVSFFYQDRRYTFYQFGPAVIEYLKENLAA</sequence>
<comment type="caution">
    <text evidence="3">The sequence shown here is derived from an EMBL/GenBank/DDBJ whole genome shotgun (WGS) entry which is preliminary data.</text>
</comment>
<dbReference type="Proteomes" id="UP000288388">
    <property type="component" value="Unassembled WGS sequence"/>
</dbReference>
<dbReference type="Proteomes" id="UP001264335">
    <property type="component" value="Unassembled WGS sequence"/>
</dbReference>
<evidence type="ECO:0000313" key="5">
    <source>
        <dbReference type="Proteomes" id="UP001264335"/>
    </source>
</evidence>
<evidence type="ECO:0000313" key="2">
    <source>
        <dbReference type="EMBL" id="MDT2513094.1"/>
    </source>
</evidence>
<dbReference type="EMBL" id="JARPWY010000004">
    <property type="protein sequence ID" value="MDT2513094.1"/>
    <property type="molecule type" value="Genomic_DNA"/>
</dbReference>
<dbReference type="EMBL" id="JARPWH010000046">
    <property type="protein sequence ID" value="MDT2403289.1"/>
    <property type="molecule type" value="Genomic_DNA"/>
</dbReference>
<dbReference type="EMBL" id="RYZS01000001">
    <property type="protein sequence ID" value="RVU94931.1"/>
    <property type="molecule type" value="Genomic_DNA"/>
</dbReference>
<organism evidence="3 4">
    <name type="scientific">Enterococcus avium</name>
    <name type="common">Streptococcus avium</name>
    <dbReference type="NCBI Taxonomy" id="33945"/>
    <lineage>
        <taxon>Bacteria</taxon>
        <taxon>Bacillati</taxon>
        <taxon>Bacillota</taxon>
        <taxon>Bacilli</taxon>
        <taxon>Lactobacillales</taxon>
        <taxon>Enterococcaceae</taxon>
        <taxon>Enterococcus</taxon>
    </lineage>
</organism>
<proteinExistence type="predicted"/>
<protein>
    <submittedName>
        <fullName evidence="3">Uncharacterized protein</fullName>
    </submittedName>
</protein>
<accession>A0A437UMW7</accession>
<evidence type="ECO:0000313" key="4">
    <source>
        <dbReference type="Proteomes" id="UP000288388"/>
    </source>
</evidence>
<reference evidence="1 5" key="2">
    <citation type="submission" date="2023-03" db="EMBL/GenBank/DDBJ databases">
        <authorList>
            <person name="Shen W."/>
            <person name="Cai J."/>
        </authorList>
    </citation>
    <scope>NUCLEOTIDE SEQUENCE [LARGE SCALE GENOMIC DNA]</scope>
    <source>
        <strain evidence="1">P33-2</strain>
        <strain evidence="2 5">Y2</strain>
    </source>
</reference>
<dbReference type="Proteomes" id="UP001260773">
    <property type="component" value="Unassembled WGS sequence"/>
</dbReference>
<dbReference type="RefSeq" id="WP_016182109.1">
    <property type="nucleotide sequence ID" value="NZ_CAAKNX010000161.1"/>
</dbReference>
<dbReference type="AlphaFoldDB" id="A0A437UMW7"/>
<gene>
    <name evidence="3" type="ORF">EK398_08730</name>
    <name evidence="1" type="ORF">P7D43_13010</name>
    <name evidence="2" type="ORF">P7D79_02485</name>
</gene>
<dbReference type="GeneID" id="69567739"/>